<evidence type="ECO:0000256" key="8">
    <source>
        <dbReference type="ARBA" id="ARBA00023004"/>
    </source>
</evidence>
<evidence type="ECO:0000256" key="1">
    <source>
        <dbReference type="ARBA" id="ARBA00001794"/>
    </source>
</evidence>
<evidence type="ECO:0000256" key="5">
    <source>
        <dbReference type="ARBA" id="ARBA00004892"/>
    </source>
</evidence>
<proteinExistence type="inferred from homology"/>
<dbReference type="InterPro" id="IPR036237">
    <property type="entry name" value="Xyl_isomerase-like_sf"/>
</dbReference>
<comment type="pathway">
    <text evidence="5">Carbohydrate metabolism; pentose and glucuronate interconversion.</text>
</comment>
<dbReference type="AlphaFoldDB" id="A0ABD6DDC6"/>
<evidence type="ECO:0000313" key="11">
    <source>
        <dbReference type="EMBL" id="MFD1643967.1"/>
    </source>
</evidence>
<dbReference type="PANTHER" id="PTHR30387:SF2">
    <property type="entry name" value="MANNONATE DEHYDRATASE"/>
    <property type="match status" value="1"/>
</dbReference>
<dbReference type="EC" id="4.2.1.8" evidence="7"/>
<dbReference type="EMBL" id="JBHUDM010000015">
    <property type="protein sequence ID" value="MFD1643967.1"/>
    <property type="molecule type" value="Genomic_DNA"/>
</dbReference>
<name>A0ABD6DDC6_9EURY</name>
<evidence type="ECO:0000256" key="4">
    <source>
        <dbReference type="ARBA" id="ARBA00002713"/>
    </source>
</evidence>
<comment type="cofactor">
    <cofactor evidence="2">
        <name>Mn(2+)</name>
        <dbReference type="ChEBI" id="CHEBI:29035"/>
    </cofactor>
</comment>
<protein>
    <recommendedName>
        <fullName evidence="7">mannonate dehydratase</fullName>
        <ecNumber evidence="7">4.2.1.8</ecNumber>
    </recommendedName>
</protein>
<keyword evidence="9" id="KW-0464">Manganese</keyword>
<keyword evidence="12" id="KW-1185">Reference proteome</keyword>
<reference evidence="11 12" key="1">
    <citation type="journal article" date="2019" name="Int. J. Syst. Evol. Microbiol.">
        <title>The Global Catalogue of Microorganisms (GCM) 10K type strain sequencing project: providing services to taxonomists for standard genome sequencing and annotation.</title>
        <authorList>
            <consortium name="The Broad Institute Genomics Platform"/>
            <consortium name="The Broad Institute Genome Sequencing Center for Infectious Disease"/>
            <person name="Wu L."/>
            <person name="Ma J."/>
        </authorList>
    </citation>
    <scope>NUCLEOTIDE SEQUENCE [LARGE SCALE GENOMIC DNA]</scope>
    <source>
        <strain evidence="11 12">CGMCC 1.10593</strain>
    </source>
</reference>
<keyword evidence="10 11" id="KW-0456">Lyase</keyword>
<comment type="catalytic activity">
    <reaction evidence="1">
        <text>D-mannonate = 2-dehydro-3-deoxy-D-gluconate + H2O</text>
        <dbReference type="Rhea" id="RHEA:20097"/>
        <dbReference type="ChEBI" id="CHEBI:15377"/>
        <dbReference type="ChEBI" id="CHEBI:17767"/>
        <dbReference type="ChEBI" id="CHEBI:57990"/>
        <dbReference type="EC" id="4.2.1.8"/>
    </reaction>
</comment>
<comment type="cofactor">
    <cofactor evidence="3">
        <name>Fe(2+)</name>
        <dbReference type="ChEBI" id="CHEBI:29033"/>
    </cofactor>
</comment>
<comment type="function">
    <text evidence="4">Catalyzes the dehydration of D-mannonate.</text>
</comment>
<dbReference type="PIRSF" id="PIRSF016049">
    <property type="entry name" value="Man_dehyd"/>
    <property type="match status" value="1"/>
</dbReference>
<evidence type="ECO:0000256" key="3">
    <source>
        <dbReference type="ARBA" id="ARBA00001954"/>
    </source>
</evidence>
<comment type="caution">
    <text evidence="11">The sequence shown here is derived from an EMBL/GenBank/DDBJ whole genome shotgun (WGS) entry which is preliminary data.</text>
</comment>
<dbReference type="GO" id="GO:0008927">
    <property type="term" value="F:mannonate dehydratase activity"/>
    <property type="evidence" value="ECO:0007669"/>
    <property type="project" value="UniProtKB-EC"/>
</dbReference>
<comment type="similarity">
    <text evidence="6">Belongs to the mannonate dehydratase family.</text>
</comment>
<evidence type="ECO:0000256" key="9">
    <source>
        <dbReference type="ARBA" id="ARBA00023211"/>
    </source>
</evidence>
<evidence type="ECO:0000256" key="10">
    <source>
        <dbReference type="ARBA" id="ARBA00023239"/>
    </source>
</evidence>
<dbReference type="InterPro" id="IPR004628">
    <property type="entry name" value="Man_deHydtase"/>
</dbReference>
<dbReference type="RefSeq" id="WP_379827729.1">
    <property type="nucleotide sequence ID" value="NZ_JANHDJ010000017.1"/>
</dbReference>
<dbReference type="Pfam" id="PF03786">
    <property type="entry name" value="UxuA"/>
    <property type="match status" value="2"/>
</dbReference>
<dbReference type="Gene3D" id="3.20.20.150">
    <property type="entry name" value="Divalent-metal-dependent TIM barrel enzymes"/>
    <property type="match status" value="1"/>
</dbReference>
<accession>A0ABD6DDC6</accession>
<evidence type="ECO:0000256" key="7">
    <source>
        <dbReference type="ARBA" id="ARBA00012927"/>
    </source>
</evidence>
<gene>
    <name evidence="11" type="ORF">ACFSBW_19180</name>
</gene>
<evidence type="ECO:0000256" key="6">
    <source>
        <dbReference type="ARBA" id="ARBA00007389"/>
    </source>
</evidence>
<organism evidence="11 12">
    <name type="scientific">Halohasta litorea</name>
    <dbReference type="NCBI Taxonomy" id="869891"/>
    <lineage>
        <taxon>Archaea</taxon>
        <taxon>Methanobacteriati</taxon>
        <taxon>Methanobacteriota</taxon>
        <taxon>Stenosarchaea group</taxon>
        <taxon>Halobacteria</taxon>
        <taxon>Halobacteriales</taxon>
        <taxon>Haloferacaceae</taxon>
        <taxon>Halohasta</taxon>
    </lineage>
</organism>
<sequence>MQPALMLPPSPDKRWTLAKQMGVKTGVVRFWGVDEWWKYDTLLQARNRFEDHGIPLEVIEDRPPMTKTVLGRDGRDEEIATVKQLLRNMGKLGIETYCWVWTENPVGVLRTSDSIPDRGGSLTSGYDHKWIKRQDNHPAAGISEEELWENLEYFLEEVVPVAEEAGVKMALHPDDPPLSPVRGVPRLVTSVDQYERILSLYDSPNHGITFCQGNFAVMETDVPTAIRRLGERIHFVHFRDVEGSPDSFVETWQDKGPTDMHEAIQAFREVGFYGPIRPDHVPKMLGEEDREGVHAGYTDMGRLFAIGYMKGLLEQTE</sequence>
<dbReference type="PANTHER" id="PTHR30387">
    <property type="entry name" value="MANNONATE DEHYDRATASE"/>
    <property type="match status" value="1"/>
</dbReference>
<evidence type="ECO:0000313" key="12">
    <source>
        <dbReference type="Proteomes" id="UP001597052"/>
    </source>
</evidence>
<dbReference type="SUPFAM" id="SSF51658">
    <property type="entry name" value="Xylose isomerase-like"/>
    <property type="match status" value="1"/>
</dbReference>
<evidence type="ECO:0000256" key="2">
    <source>
        <dbReference type="ARBA" id="ARBA00001936"/>
    </source>
</evidence>
<keyword evidence="8" id="KW-0408">Iron</keyword>
<dbReference type="Proteomes" id="UP001597052">
    <property type="component" value="Unassembled WGS sequence"/>
</dbReference>